<feature type="domain" description="DUF6603" evidence="1">
    <location>
        <begin position="29"/>
        <end position="554"/>
    </location>
</feature>
<protein>
    <recommendedName>
        <fullName evidence="1">DUF6603 domain-containing protein</fullName>
    </recommendedName>
</protein>
<comment type="caution">
    <text evidence="2">The sequence shown here is derived from an EMBL/GenBank/DDBJ whole genome shotgun (WGS) entry which is preliminary data.</text>
</comment>
<dbReference type="Proteomes" id="UP000030013">
    <property type="component" value="Unassembled WGS sequence"/>
</dbReference>
<proteinExistence type="predicted"/>
<evidence type="ECO:0000259" key="1">
    <source>
        <dbReference type="Pfam" id="PF20248"/>
    </source>
</evidence>
<dbReference type="AlphaFoldDB" id="A0A0A0JRE5"/>
<accession>A0A0A0JRE5</accession>
<organism evidence="2 3">
    <name type="scientific">Knoellia aerolata DSM 18566</name>
    <dbReference type="NCBI Taxonomy" id="1385519"/>
    <lineage>
        <taxon>Bacteria</taxon>
        <taxon>Bacillati</taxon>
        <taxon>Actinomycetota</taxon>
        <taxon>Actinomycetes</taxon>
        <taxon>Micrococcales</taxon>
        <taxon>Intrasporangiaceae</taxon>
        <taxon>Knoellia</taxon>
    </lineage>
</organism>
<evidence type="ECO:0000313" key="3">
    <source>
        <dbReference type="Proteomes" id="UP000030013"/>
    </source>
</evidence>
<reference evidence="2 3" key="1">
    <citation type="submission" date="2013-08" db="EMBL/GenBank/DDBJ databases">
        <title>The genome sequence of Knoellia aerolata.</title>
        <authorList>
            <person name="Zhu W."/>
            <person name="Wang G."/>
        </authorList>
    </citation>
    <scope>NUCLEOTIDE SEQUENCE [LARGE SCALE GENOMIC DNA]</scope>
    <source>
        <strain evidence="2 3">DSM 18566</strain>
    </source>
</reference>
<dbReference type="EMBL" id="AVPL01000072">
    <property type="protein sequence ID" value="KGN39773.1"/>
    <property type="molecule type" value="Genomic_DNA"/>
</dbReference>
<keyword evidence="3" id="KW-1185">Reference proteome</keyword>
<evidence type="ECO:0000313" key="2">
    <source>
        <dbReference type="EMBL" id="KGN39773.1"/>
    </source>
</evidence>
<sequence length="689" mass="70958">MRALLGALAEVPVLAQLGADAESVGRQGIHGSVALGPVGLSVASATLVIHPPALTDGTGQPVSIGPFQIGEIAASLTPPFGGGSGKGLPGGGAIVRLAGQGGYGGILQLPLGPAQVSAAAVLAMRDGSPSFLAILGITFIPPIQLSFGFSLDRVGGIVGLDRTTNTEALRAAVRTGSAGDVLFAARPPDSPLALVTAADRLFPAHHGTHLVGPSLKVSWLSFGPTGSLLSLDLAVVVEIPTGRVVILGVARASIPGLPGVLELRLDLLGVIDPVEALVSVDASLVDSHALGIFEVYGDAAMRFSWGTRGYTVVSVGGFYPGYNPEPAKLPALRRVGMALDVKLPILDVRAEGYFAITSNSVQFGGRLEIGISLGLEAHGFVQVDAIVVFRPFRFEARVSAGFDVSAGGFSFGGVRLDGLISGPGPVVIRGSLTIETFLFDISWDETFTLGSGPADTLPTPPSLLDVIREELGDPANTHADSVSDPDVVLAPRPGRAGVAAVPPTGTLRFEQRRAPLGLLVERVDGRLLAGPQGVRVTTPGADVTAPFSPGSYAALTDAEALNRPPYDVLTAGRVLSMADPGLVTFPNVPDARTVTQIVISSGRPRVTGMGAFLDVGHMALLTDASRRPPTLSDPRPVVTAERETWVAWTTATTHGFDSATAAHQFARHHGTVAVTEADFETPVSMAGVL</sequence>
<dbReference type="STRING" id="1385519.N801_19035"/>
<gene>
    <name evidence="2" type="ORF">N801_19035</name>
</gene>
<dbReference type="eggNOG" id="COG0419">
    <property type="taxonomic scope" value="Bacteria"/>
</dbReference>
<dbReference type="Pfam" id="PF20248">
    <property type="entry name" value="DUF6603"/>
    <property type="match status" value="1"/>
</dbReference>
<name>A0A0A0JRE5_9MICO</name>
<dbReference type="InterPro" id="IPR046538">
    <property type="entry name" value="DUF6603"/>
</dbReference>